<organism evidence="2">
    <name type="scientific">Ignavibacterium album</name>
    <dbReference type="NCBI Taxonomy" id="591197"/>
    <lineage>
        <taxon>Bacteria</taxon>
        <taxon>Pseudomonadati</taxon>
        <taxon>Ignavibacteriota</taxon>
        <taxon>Ignavibacteria</taxon>
        <taxon>Ignavibacteriales</taxon>
        <taxon>Ignavibacteriaceae</taxon>
        <taxon>Ignavibacterium</taxon>
    </lineage>
</organism>
<protein>
    <submittedName>
        <fullName evidence="2">Uncharacterized protein</fullName>
    </submittedName>
</protein>
<dbReference type="SUPFAM" id="SSF100950">
    <property type="entry name" value="NagB/RpiA/CoA transferase-like"/>
    <property type="match status" value="1"/>
</dbReference>
<accession>A0A832G6D8</accession>
<reference evidence="2" key="1">
    <citation type="journal article" date="2020" name="mSystems">
        <title>Genome- and Community-Level Interaction Insights into Carbon Utilization and Element Cycling Functions of Hydrothermarchaeota in Hydrothermal Sediment.</title>
        <authorList>
            <person name="Zhou Z."/>
            <person name="Liu Y."/>
            <person name="Xu W."/>
            <person name="Pan J."/>
            <person name="Luo Z.H."/>
            <person name="Li M."/>
        </authorList>
    </citation>
    <scope>NUCLEOTIDE SEQUENCE [LARGE SCALE GENOMIC DNA]</scope>
    <source>
        <strain evidence="2">SpSt-500</strain>
    </source>
</reference>
<comment type="similarity">
    <text evidence="1">Belongs to the eIF-2B alpha/beta/delta subunits family.</text>
</comment>
<dbReference type="EMBL" id="DSVI01000004">
    <property type="protein sequence ID" value="HGT47186.1"/>
    <property type="molecule type" value="Genomic_DNA"/>
</dbReference>
<name>A0A832G6D8_9BACT</name>
<proteinExistence type="inferred from homology"/>
<dbReference type="PANTHER" id="PTHR43475:SF1">
    <property type="entry name" value="METHYLTHIORIBOSE-1-PHOSPHATE ISOMERASE"/>
    <property type="match status" value="1"/>
</dbReference>
<dbReference type="GO" id="GO:0046523">
    <property type="term" value="F:S-methyl-5-thioribose-1-phosphate isomerase activity"/>
    <property type="evidence" value="ECO:0007669"/>
    <property type="project" value="TreeGrafter"/>
</dbReference>
<dbReference type="Pfam" id="PF01008">
    <property type="entry name" value="IF-2B"/>
    <property type="match status" value="1"/>
</dbReference>
<sequence>MITKKRTEELNKILGDNRSGSLEILLKLKKHFLKYSSDKEHLLNSVRNAEVKLKQFPAIRSFLKELKNELKKSNHIQLTKFLELSISEQEYLILNLFERHKSTLLKYQKITTISFSRTLNEIFKLCYKENPKLEIFVLESRPMYEGRNFVKELIKHRIKCHLTVDAMMNFAVQNSDCVIIGADQILMNGNVVNKIGSYPLALCAKAAKKPFYVLATKDKFINSNKFIPDNYPSQEICDFKNPYLRITNQYFEVIPKELITKTLI</sequence>
<dbReference type="PANTHER" id="PTHR43475">
    <property type="entry name" value="METHYLTHIORIBOSE-1-PHOSPHATE ISOMERASE"/>
    <property type="match status" value="1"/>
</dbReference>
<dbReference type="InterPro" id="IPR000649">
    <property type="entry name" value="IF-2B-related"/>
</dbReference>
<comment type="caution">
    <text evidence="2">The sequence shown here is derived from an EMBL/GenBank/DDBJ whole genome shotgun (WGS) entry which is preliminary data.</text>
</comment>
<dbReference type="Gene3D" id="3.40.50.10470">
    <property type="entry name" value="Translation initiation factor eif-2b, domain 2"/>
    <property type="match status" value="1"/>
</dbReference>
<dbReference type="InterPro" id="IPR037171">
    <property type="entry name" value="NagB/RpiA_transferase-like"/>
</dbReference>
<gene>
    <name evidence="2" type="ORF">ENS56_04065</name>
</gene>
<evidence type="ECO:0000313" key="2">
    <source>
        <dbReference type="EMBL" id="HGT47186.1"/>
    </source>
</evidence>
<dbReference type="GO" id="GO:0019509">
    <property type="term" value="P:L-methionine salvage from methylthioadenosine"/>
    <property type="evidence" value="ECO:0007669"/>
    <property type="project" value="TreeGrafter"/>
</dbReference>
<dbReference type="InterPro" id="IPR042529">
    <property type="entry name" value="IF_2B-like_C"/>
</dbReference>
<evidence type="ECO:0000256" key="1">
    <source>
        <dbReference type="RuleBase" id="RU003814"/>
    </source>
</evidence>
<dbReference type="AlphaFoldDB" id="A0A832G6D8"/>